<accession>A0A2Z4AG89</accession>
<dbReference type="InterPro" id="IPR000683">
    <property type="entry name" value="Gfo/Idh/MocA-like_OxRdtase_N"/>
</dbReference>
<evidence type="ECO:0000256" key="1">
    <source>
        <dbReference type="ARBA" id="ARBA00023002"/>
    </source>
</evidence>
<dbReference type="Pfam" id="PF01408">
    <property type="entry name" value="GFO_IDH_MocA"/>
    <property type="match status" value="1"/>
</dbReference>
<organism evidence="4 5">
    <name type="scientific">Candidatus Moanibacter tarae</name>
    <dbReference type="NCBI Taxonomy" id="2200854"/>
    <lineage>
        <taxon>Bacteria</taxon>
        <taxon>Pseudomonadati</taxon>
        <taxon>Verrucomicrobiota</taxon>
        <taxon>Opitutia</taxon>
        <taxon>Puniceicoccales</taxon>
        <taxon>Puniceicoccales incertae sedis</taxon>
        <taxon>Candidatus Moanibacter</taxon>
    </lineage>
</organism>
<dbReference type="GO" id="GO:0033712">
    <property type="term" value="F:1,5-anhydro-D-fructose reductase (1,5-anhydro-D-mannitol-forming) activity"/>
    <property type="evidence" value="ECO:0007669"/>
    <property type="project" value="UniProtKB-EC"/>
</dbReference>
<feature type="domain" description="Gfo/Idh/MocA-like oxidoreductase N-terminal" evidence="2">
    <location>
        <begin position="6"/>
        <end position="131"/>
    </location>
</feature>
<sequence>MAKQKLNVALIGYKFMGKAHSQAWREAPLFFDTKAEPILKVVCGRHAEPLQEFANRWGWEETETDWRNVVARDDIDIVDVSAPPYLHYDIALAAAESGKAVFCEKPMCMSSKEAASLVAAVEKNGVTHYLNHNYRRCPAVSYAKHLIDMGRIGTIYHWRGCYLQDWIMDQNIPLSWHLRKETAGGGPHWDLNSHSVDLAHYLVGNIATVQGLLATFIKERPLVDEADENTFGGAVYSGDSKMGEVTVDDAASMLVRFKNGAMGSFESTRFAGGRKNFNSFEIYGSKGSLSFNLERMNELGYYNREEDSSEAGFKNIIVTESTHPYISAWWPPGHIIGYEHGFVHAAVDFLNAIINNNPITPNFHDGLNILKVLEAGRESAETGSRINLE</sequence>
<dbReference type="KEGG" id="mtar:DF168_01841"/>
<evidence type="ECO:0000259" key="3">
    <source>
        <dbReference type="Pfam" id="PF22725"/>
    </source>
</evidence>
<dbReference type="EMBL" id="CP029803">
    <property type="protein sequence ID" value="AWT60625.1"/>
    <property type="molecule type" value="Genomic_DNA"/>
</dbReference>
<dbReference type="PANTHER" id="PTHR43818:SF11">
    <property type="entry name" value="BCDNA.GH03377"/>
    <property type="match status" value="1"/>
</dbReference>
<dbReference type="Gene3D" id="3.40.50.720">
    <property type="entry name" value="NAD(P)-binding Rossmann-like Domain"/>
    <property type="match status" value="1"/>
</dbReference>
<protein>
    <submittedName>
        <fullName evidence="4">1,5-anhydro-D-fructose reductase</fullName>
        <ecNumber evidence="4">1.1.1.292</ecNumber>
    </submittedName>
</protein>
<name>A0A2Z4AG89_9BACT</name>
<dbReference type="Proteomes" id="UP000247465">
    <property type="component" value="Chromosome"/>
</dbReference>
<dbReference type="EC" id="1.1.1.292" evidence="4"/>
<reference evidence="4 5" key="1">
    <citation type="submission" date="2018-06" db="EMBL/GenBank/DDBJ databases">
        <title>Draft Genome Sequence of a Novel Marine Bacterium Related to the Verrucomicrobia.</title>
        <authorList>
            <person name="Vosseberg J."/>
            <person name="Martijn J."/>
            <person name="Ettema T.J.G."/>
        </authorList>
    </citation>
    <scope>NUCLEOTIDE SEQUENCE [LARGE SCALE GENOMIC DNA]</scope>
    <source>
        <strain evidence="4">TARA_B100001123</strain>
    </source>
</reference>
<dbReference type="Pfam" id="PF22725">
    <property type="entry name" value="GFO_IDH_MocA_C3"/>
    <property type="match status" value="1"/>
</dbReference>
<keyword evidence="1 4" id="KW-0560">Oxidoreductase</keyword>
<evidence type="ECO:0000313" key="5">
    <source>
        <dbReference type="Proteomes" id="UP000247465"/>
    </source>
</evidence>
<dbReference type="GO" id="GO:0000166">
    <property type="term" value="F:nucleotide binding"/>
    <property type="evidence" value="ECO:0007669"/>
    <property type="project" value="InterPro"/>
</dbReference>
<proteinExistence type="predicted"/>
<evidence type="ECO:0000313" key="4">
    <source>
        <dbReference type="EMBL" id="AWT60625.1"/>
    </source>
</evidence>
<dbReference type="InterPro" id="IPR050463">
    <property type="entry name" value="Gfo/Idh/MocA_oxidrdct_glycsds"/>
</dbReference>
<feature type="domain" description="GFO/IDH/MocA-like oxidoreductase" evidence="3">
    <location>
        <begin position="142"/>
        <end position="289"/>
    </location>
</feature>
<dbReference type="InterPro" id="IPR036291">
    <property type="entry name" value="NAD(P)-bd_dom_sf"/>
</dbReference>
<dbReference type="Gene3D" id="3.30.360.10">
    <property type="entry name" value="Dihydrodipicolinate Reductase, domain 2"/>
    <property type="match status" value="1"/>
</dbReference>
<dbReference type="AlphaFoldDB" id="A0A2Z4AG89"/>
<dbReference type="SUPFAM" id="SSF55347">
    <property type="entry name" value="Glyceraldehyde-3-phosphate dehydrogenase-like, C-terminal domain"/>
    <property type="match status" value="1"/>
</dbReference>
<dbReference type="PANTHER" id="PTHR43818">
    <property type="entry name" value="BCDNA.GH03377"/>
    <property type="match status" value="1"/>
</dbReference>
<dbReference type="InterPro" id="IPR055170">
    <property type="entry name" value="GFO_IDH_MocA-like_dom"/>
</dbReference>
<evidence type="ECO:0000259" key="2">
    <source>
        <dbReference type="Pfam" id="PF01408"/>
    </source>
</evidence>
<dbReference type="SUPFAM" id="SSF51735">
    <property type="entry name" value="NAD(P)-binding Rossmann-fold domains"/>
    <property type="match status" value="1"/>
</dbReference>
<gene>
    <name evidence="4" type="primary">afr_4</name>
    <name evidence="4" type="ORF">DF168_01841</name>
</gene>